<accession>A0AA96ZUX6</accession>
<dbReference type="PANTHER" id="PTHR21022">
    <property type="entry name" value="PREPHENATE DEHYDRATASE P PROTEIN"/>
    <property type="match status" value="1"/>
</dbReference>
<dbReference type="FunFam" id="3.40.190.10:FF:000034">
    <property type="entry name" value="Chorismate mutase/prephenate dehydratase"/>
    <property type="match status" value="1"/>
</dbReference>
<evidence type="ECO:0000256" key="1">
    <source>
        <dbReference type="ARBA" id="ARBA00004741"/>
    </source>
</evidence>
<evidence type="ECO:0000256" key="6">
    <source>
        <dbReference type="ARBA" id="ARBA00023239"/>
    </source>
</evidence>
<dbReference type="EC" id="4.2.1.51" evidence="2"/>
<dbReference type="InterPro" id="IPR018528">
    <property type="entry name" value="Preph_deHydtase_CS"/>
</dbReference>
<name>A0AA96ZUX6_9EURY</name>
<dbReference type="InterPro" id="IPR045865">
    <property type="entry name" value="ACT-like_dom_sf"/>
</dbReference>
<dbReference type="NCBIfam" id="NF008865">
    <property type="entry name" value="PRK11898.1"/>
    <property type="match status" value="1"/>
</dbReference>
<dbReference type="AlphaFoldDB" id="A0AA96ZUX6"/>
<comment type="catalytic activity">
    <reaction evidence="7">
        <text>prephenate + H(+) = 3-phenylpyruvate + CO2 + H2O</text>
        <dbReference type="Rhea" id="RHEA:21648"/>
        <dbReference type="ChEBI" id="CHEBI:15377"/>
        <dbReference type="ChEBI" id="CHEBI:15378"/>
        <dbReference type="ChEBI" id="CHEBI:16526"/>
        <dbReference type="ChEBI" id="CHEBI:18005"/>
        <dbReference type="ChEBI" id="CHEBI:29934"/>
        <dbReference type="EC" id="4.2.1.51"/>
    </reaction>
</comment>
<dbReference type="InterPro" id="IPR001086">
    <property type="entry name" value="Preph_deHydtase"/>
</dbReference>
<protein>
    <recommendedName>
        <fullName evidence="2">prephenate dehydratase</fullName>
        <ecNumber evidence="2">4.2.1.51</ecNumber>
    </recommendedName>
</protein>
<sequence>MKISVLGPAGSYSEKAALLFFSKCRPDDEKELMYSPTIENAVLNLFNEEQPADFAVIPLENSIEGAVGISMDLLNEKEVTINAEIIIRIEHSLLSLETSLFNIETVYSHPQGLYQCRNFLREKLKNARLAETDSTSKAAQMAAANPKRAAIASAEAGRKYGLNILETNIQSVKNNRTRFVLISKNDAIGISKSKEMMDSVSDAFEKKNGKMDLKTSVISYLKNDQPGALYHILGAFFKHNINLTRIESRPAKKELGDYCFYIDFEGDRSDEGVQDALKEAATQSDRLKILGTYGRLSE</sequence>
<dbReference type="PROSITE" id="PS51171">
    <property type="entry name" value="PREPHENATE_DEHYDR_3"/>
    <property type="match status" value="1"/>
</dbReference>
<dbReference type="FunFam" id="3.30.70.260:FF:000012">
    <property type="entry name" value="Prephenate dehydratase"/>
    <property type="match status" value="1"/>
</dbReference>
<dbReference type="SUPFAM" id="SSF55021">
    <property type="entry name" value="ACT-like"/>
    <property type="match status" value="1"/>
</dbReference>
<gene>
    <name evidence="10" type="primary">pheA</name>
    <name evidence="10" type="ORF">MsAc7_16760</name>
</gene>
<keyword evidence="3" id="KW-0028">Amino-acid biosynthesis</keyword>
<dbReference type="GO" id="GO:0009094">
    <property type="term" value="P:L-phenylalanine biosynthetic process"/>
    <property type="evidence" value="ECO:0007669"/>
    <property type="project" value="UniProtKB-KW"/>
</dbReference>
<organism evidence="10 11">
    <name type="scientific">Methanolapillus millepedarum</name>
    <dbReference type="NCBI Taxonomy" id="3028296"/>
    <lineage>
        <taxon>Archaea</taxon>
        <taxon>Methanobacteriati</taxon>
        <taxon>Methanobacteriota</taxon>
        <taxon>Stenosarchaea group</taxon>
        <taxon>Methanomicrobia</taxon>
        <taxon>Methanosarcinales</taxon>
        <taxon>Methanosarcinaceae</taxon>
        <taxon>Methanolapillus</taxon>
    </lineage>
</organism>
<dbReference type="PIRSF" id="PIRSF001500">
    <property type="entry name" value="Chor_mut_pdt_Ppr"/>
    <property type="match status" value="1"/>
</dbReference>
<evidence type="ECO:0000256" key="2">
    <source>
        <dbReference type="ARBA" id="ARBA00013147"/>
    </source>
</evidence>
<dbReference type="RefSeq" id="WP_338102437.1">
    <property type="nucleotide sequence ID" value="NZ_CP131060.1"/>
</dbReference>
<dbReference type="Pfam" id="PF00800">
    <property type="entry name" value="PDT"/>
    <property type="match status" value="1"/>
</dbReference>
<dbReference type="Proteomes" id="UP001303587">
    <property type="component" value="Chromosome"/>
</dbReference>
<evidence type="ECO:0000256" key="5">
    <source>
        <dbReference type="ARBA" id="ARBA00023222"/>
    </source>
</evidence>
<reference evidence="10 11" key="1">
    <citation type="submission" date="2023-07" db="EMBL/GenBank/DDBJ databases">
        <title>Closed genoem sequence of Methanosarcinaceae archaeon Ac7.</title>
        <authorList>
            <person name="Poehlein A."/>
            <person name="Protasov E."/>
            <person name="Platt K."/>
            <person name="Reeh H."/>
            <person name="Daniel R."/>
            <person name="Brune A."/>
        </authorList>
    </citation>
    <scope>NUCLEOTIDE SEQUENCE [LARGE SCALE GENOMIC DNA]</scope>
    <source>
        <strain evidence="10 11">Ac7</strain>
    </source>
</reference>
<dbReference type="GO" id="GO:0004664">
    <property type="term" value="F:prephenate dehydratase activity"/>
    <property type="evidence" value="ECO:0007669"/>
    <property type="project" value="UniProtKB-EC"/>
</dbReference>
<dbReference type="EMBL" id="CP131060">
    <property type="protein sequence ID" value="WNY26104.1"/>
    <property type="molecule type" value="Genomic_DNA"/>
</dbReference>
<dbReference type="Gene3D" id="3.40.190.10">
    <property type="entry name" value="Periplasmic binding protein-like II"/>
    <property type="match status" value="2"/>
</dbReference>
<dbReference type="InterPro" id="IPR002912">
    <property type="entry name" value="ACT_dom"/>
</dbReference>
<evidence type="ECO:0000256" key="4">
    <source>
        <dbReference type="ARBA" id="ARBA00023141"/>
    </source>
</evidence>
<dbReference type="PANTHER" id="PTHR21022:SF19">
    <property type="entry name" value="PREPHENATE DEHYDRATASE-RELATED"/>
    <property type="match status" value="1"/>
</dbReference>
<proteinExistence type="predicted"/>
<dbReference type="InterPro" id="IPR008242">
    <property type="entry name" value="Chor_mutase/pphenate_deHydtase"/>
</dbReference>
<dbReference type="GO" id="GO:0005737">
    <property type="term" value="C:cytoplasm"/>
    <property type="evidence" value="ECO:0007669"/>
    <property type="project" value="TreeGrafter"/>
</dbReference>
<evidence type="ECO:0000256" key="3">
    <source>
        <dbReference type="ARBA" id="ARBA00022605"/>
    </source>
</evidence>
<feature type="domain" description="ACT" evidence="9">
    <location>
        <begin position="217"/>
        <end position="294"/>
    </location>
</feature>
<dbReference type="PROSITE" id="PS51671">
    <property type="entry name" value="ACT"/>
    <property type="match status" value="1"/>
</dbReference>
<evidence type="ECO:0000256" key="7">
    <source>
        <dbReference type="ARBA" id="ARBA00047848"/>
    </source>
</evidence>
<evidence type="ECO:0000259" key="8">
    <source>
        <dbReference type="PROSITE" id="PS51171"/>
    </source>
</evidence>
<keyword evidence="5" id="KW-0584">Phenylalanine biosynthesis</keyword>
<dbReference type="PROSITE" id="PS00858">
    <property type="entry name" value="PREPHENATE_DEHYDR_2"/>
    <property type="match status" value="1"/>
</dbReference>
<comment type="pathway">
    <text evidence="1">Amino-acid biosynthesis; L-phenylalanine biosynthesis; phenylpyruvate from prephenate: step 1/1.</text>
</comment>
<dbReference type="GeneID" id="89230772"/>
<dbReference type="CDD" id="cd13630">
    <property type="entry name" value="PBP2_PDT_1"/>
    <property type="match status" value="1"/>
</dbReference>
<dbReference type="CDD" id="cd04905">
    <property type="entry name" value="ACT_CM-PDT"/>
    <property type="match status" value="1"/>
</dbReference>
<dbReference type="SUPFAM" id="SSF53850">
    <property type="entry name" value="Periplasmic binding protein-like II"/>
    <property type="match status" value="1"/>
</dbReference>
<feature type="domain" description="Prephenate dehydratase" evidence="8">
    <location>
        <begin position="2"/>
        <end position="184"/>
    </location>
</feature>
<keyword evidence="11" id="KW-1185">Reference proteome</keyword>
<evidence type="ECO:0000259" key="9">
    <source>
        <dbReference type="PROSITE" id="PS51671"/>
    </source>
</evidence>
<keyword evidence="6" id="KW-0456">Lyase</keyword>
<evidence type="ECO:0000313" key="10">
    <source>
        <dbReference type="EMBL" id="WNY26104.1"/>
    </source>
</evidence>
<evidence type="ECO:0000313" key="11">
    <source>
        <dbReference type="Proteomes" id="UP001303587"/>
    </source>
</evidence>
<dbReference type="Gene3D" id="3.30.70.260">
    <property type="match status" value="1"/>
</dbReference>
<keyword evidence="4" id="KW-0057">Aromatic amino acid biosynthesis</keyword>
<dbReference type="Pfam" id="PF01842">
    <property type="entry name" value="ACT"/>
    <property type="match status" value="1"/>
</dbReference>